<keyword evidence="2" id="KW-1185">Reference proteome</keyword>
<reference evidence="2" key="2">
    <citation type="submission" date="2015-01" db="EMBL/GenBank/DDBJ databases">
        <title>Evolutionary Origins and Diversification of the Mycorrhizal Mutualists.</title>
        <authorList>
            <consortium name="DOE Joint Genome Institute"/>
            <consortium name="Mycorrhizal Genomics Consortium"/>
            <person name="Kohler A."/>
            <person name="Kuo A."/>
            <person name="Nagy L.G."/>
            <person name="Floudas D."/>
            <person name="Copeland A."/>
            <person name="Barry K.W."/>
            <person name="Cichocki N."/>
            <person name="Veneault-Fourrey C."/>
            <person name="LaButti K."/>
            <person name="Lindquist E.A."/>
            <person name="Lipzen A."/>
            <person name="Lundell T."/>
            <person name="Morin E."/>
            <person name="Murat C."/>
            <person name="Riley R."/>
            <person name="Ohm R."/>
            <person name="Sun H."/>
            <person name="Tunlid A."/>
            <person name="Henrissat B."/>
            <person name="Grigoriev I.V."/>
            <person name="Hibbett D.S."/>
            <person name="Martin F."/>
        </authorList>
    </citation>
    <scope>NUCLEOTIDE SEQUENCE [LARGE SCALE GENOMIC DNA]</scope>
    <source>
        <strain evidence="2">Ve08.2h10</strain>
    </source>
</reference>
<reference evidence="1 2" key="1">
    <citation type="submission" date="2014-04" db="EMBL/GenBank/DDBJ databases">
        <authorList>
            <consortium name="DOE Joint Genome Institute"/>
            <person name="Kuo A."/>
            <person name="Kohler A."/>
            <person name="Jargeat P."/>
            <person name="Nagy L.G."/>
            <person name="Floudas D."/>
            <person name="Copeland A."/>
            <person name="Barry K.W."/>
            <person name="Cichocki N."/>
            <person name="Veneault-Fourrey C."/>
            <person name="LaButti K."/>
            <person name="Lindquist E.A."/>
            <person name="Lipzen A."/>
            <person name="Lundell T."/>
            <person name="Morin E."/>
            <person name="Murat C."/>
            <person name="Sun H."/>
            <person name="Tunlid A."/>
            <person name="Henrissat B."/>
            <person name="Grigoriev I.V."/>
            <person name="Hibbett D.S."/>
            <person name="Martin F."/>
            <person name="Nordberg H.P."/>
            <person name="Cantor M.N."/>
            <person name="Hua S.X."/>
        </authorList>
    </citation>
    <scope>NUCLEOTIDE SEQUENCE [LARGE SCALE GENOMIC DNA]</scope>
    <source>
        <strain evidence="1 2">Ve08.2h10</strain>
    </source>
</reference>
<dbReference type="AlphaFoldDB" id="A0A0D0DA30"/>
<dbReference type="STRING" id="930991.A0A0D0DA30"/>
<dbReference type="InParanoid" id="A0A0D0DA30"/>
<gene>
    <name evidence="1" type="ORF">PAXRUDRAFT_103222</name>
</gene>
<name>A0A0D0DA30_9AGAM</name>
<evidence type="ECO:0000313" key="1">
    <source>
        <dbReference type="EMBL" id="KIK77354.1"/>
    </source>
</evidence>
<feature type="non-terminal residue" evidence="1">
    <location>
        <position position="1"/>
    </location>
</feature>
<sequence>VGKYHHMCKLAGAENYSQWRRQMVLALEGERLWGHCSNSGDPLNLAELASTIPLPTDSSKIMTKESKKILEWYAKDAQAKSVIDHKILTIIASQLDESQTAHEQWDFLAQQYLCTNILSQYELCTHVRSGKLKDADDDIRYLGVFEDAHHKFITMGVTHSNDGVVFDLLHGLPETVDWQIFR</sequence>
<dbReference type="EMBL" id="KN827027">
    <property type="protein sequence ID" value="KIK77354.1"/>
    <property type="molecule type" value="Genomic_DNA"/>
</dbReference>
<evidence type="ECO:0008006" key="3">
    <source>
        <dbReference type="Google" id="ProtNLM"/>
    </source>
</evidence>
<evidence type="ECO:0000313" key="2">
    <source>
        <dbReference type="Proteomes" id="UP000054538"/>
    </source>
</evidence>
<dbReference type="HOGENOM" id="CLU_048314_1_1_1"/>
<dbReference type="Proteomes" id="UP000054538">
    <property type="component" value="Unassembled WGS sequence"/>
</dbReference>
<organism evidence="1 2">
    <name type="scientific">Paxillus rubicundulus Ve08.2h10</name>
    <dbReference type="NCBI Taxonomy" id="930991"/>
    <lineage>
        <taxon>Eukaryota</taxon>
        <taxon>Fungi</taxon>
        <taxon>Dikarya</taxon>
        <taxon>Basidiomycota</taxon>
        <taxon>Agaricomycotina</taxon>
        <taxon>Agaricomycetes</taxon>
        <taxon>Agaricomycetidae</taxon>
        <taxon>Boletales</taxon>
        <taxon>Paxilineae</taxon>
        <taxon>Paxillaceae</taxon>
        <taxon>Paxillus</taxon>
    </lineage>
</organism>
<accession>A0A0D0DA30</accession>
<dbReference type="OrthoDB" id="119257at2759"/>
<protein>
    <recommendedName>
        <fullName evidence="3">Retrotransposon Copia-like N-terminal domain-containing protein</fullName>
    </recommendedName>
</protein>
<proteinExistence type="predicted"/>
<feature type="non-terminal residue" evidence="1">
    <location>
        <position position="182"/>
    </location>
</feature>
<dbReference type="Pfam" id="PF14223">
    <property type="entry name" value="Retrotran_gag_2"/>
    <property type="match status" value="1"/>
</dbReference>